<keyword evidence="1" id="KW-0812">Transmembrane</keyword>
<comment type="caution">
    <text evidence="2">The sequence shown here is derived from an EMBL/GenBank/DDBJ whole genome shotgun (WGS) entry which is preliminary data.</text>
</comment>
<name>A0AAN4Z564_9BILA</name>
<dbReference type="AlphaFoldDB" id="A0AAN4Z564"/>
<reference evidence="3" key="1">
    <citation type="submission" date="2022-10" db="EMBL/GenBank/DDBJ databases">
        <title>Genome assembly of Pristionchus species.</title>
        <authorList>
            <person name="Yoshida K."/>
            <person name="Sommer R.J."/>
        </authorList>
    </citation>
    <scope>NUCLEOTIDE SEQUENCE [LARGE SCALE GENOMIC DNA]</scope>
    <source>
        <strain evidence="3">RS5460</strain>
    </source>
</reference>
<accession>A0AAN4Z564</accession>
<keyword evidence="1" id="KW-1133">Transmembrane helix</keyword>
<proteinExistence type="predicted"/>
<keyword evidence="3" id="KW-1185">Reference proteome</keyword>
<evidence type="ECO:0000313" key="3">
    <source>
        <dbReference type="Proteomes" id="UP001328107"/>
    </source>
</evidence>
<organism evidence="2 3">
    <name type="scientific">Pristionchus mayeri</name>
    <dbReference type="NCBI Taxonomy" id="1317129"/>
    <lineage>
        <taxon>Eukaryota</taxon>
        <taxon>Metazoa</taxon>
        <taxon>Ecdysozoa</taxon>
        <taxon>Nematoda</taxon>
        <taxon>Chromadorea</taxon>
        <taxon>Rhabditida</taxon>
        <taxon>Rhabditina</taxon>
        <taxon>Diplogasteromorpha</taxon>
        <taxon>Diplogasteroidea</taxon>
        <taxon>Neodiplogasteridae</taxon>
        <taxon>Pristionchus</taxon>
    </lineage>
</organism>
<feature type="non-terminal residue" evidence="2">
    <location>
        <position position="1"/>
    </location>
</feature>
<gene>
    <name evidence="2" type="ORF">PMAYCL1PPCAC_01630</name>
</gene>
<protein>
    <submittedName>
        <fullName evidence="2">Uncharacterized protein</fullName>
    </submittedName>
</protein>
<feature type="transmembrane region" description="Helical" evidence="1">
    <location>
        <begin position="50"/>
        <end position="70"/>
    </location>
</feature>
<dbReference type="EMBL" id="BTRK01000001">
    <property type="protein sequence ID" value="GMR31435.1"/>
    <property type="molecule type" value="Genomic_DNA"/>
</dbReference>
<keyword evidence="1" id="KW-0472">Membrane</keyword>
<feature type="non-terminal residue" evidence="2">
    <location>
        <position position="71"/>
    </location>
</feature>
<dbReference type="Proteomes" id="UP001328107">
    <property type="component" value="Unassembled WGS sequence"/>
</dbReference>
<sequence>FFLFLFFLLYFFFFLLIFFFKQSTHRGETRKPFVDLFSFIIDIEEGSSGMELLLLWLIWSLVLLVWSRVWY</sequence>
<evidence type="ECO:0000313" key="2">
    <source>
        <dbReference type="EMBL" id="GMR31435.1"/>
    </source>
</evidence>
<evidence type="ECO:0000256" key="1">
    <source>
        <dbReference type="SAM" id="Phobius"/>
    </source>
</evidence>